<dbReference type="AlphaFoldDB" id="A0AAV0H8G4"/>
<dbReference type="InterPro" id="IPR018930">
    <property type="entry name" value="LEA-18"/>
</dbReference>
<dbReference type="EMBL" id="CAMGYJ010000002">
    <property type="protein sequence ID" value="CAI0381591.1"/>
    <property type="molecule type" value="Genomic_DNA"/>
</dbReference>
<evidence type="ECO:0000313" key="2">
    <source>
        <dbReference type="EMBL" id="CAI0381591.1"/>
    </source>
</evidence>
<keyword evidence="3" id="KW-1185">Reference proteome</keyword>
<reference evidence="2" key="1">
    <citation type="submission" date="2022-08" db="EMBL/GenBank/DDBJ databases">
        <authorList>
            <person name="Gutierrez-Valencia J."/>
        </authorList>
    </citation>
    <scope>NUCLEOTIDE SEQUENCE</scope>
</reference>
<evidence type="ECO:0000313" key="3">
    <source>
        <dbReference type="Proteomes" id="UP001154282"/>
    </source>
</evidence>
<evidence type="ECO:0000256" key="1">
    <source>
        <dbReference type="SAM" id="MobiDB-lite"/>
    </source>
</evidence>
<sequence>MDRAEDLLNSGNSLQLRRDSESQAGNQARREENADQSKPNVDGLPMESSPYVKYSNLEDYKGQGYGTTGHLPVNPNQTPGATDAPTPSGAGATPTLAGEGGQSS</sequence>
<dbReference type="Pfam" id="PF10714">
    <property type="entry name" value="LEA_6"/>
    <property type="match status" value="1"/>
</dbReference>
<organism evidence="2 3">
    <name type="scientific">Linum tenue</name>
    <dbReference type="NCBI Taxonomy" id="586396"/>
    <lineage>
        <taxon>Eukaryota</taxon>
        <taxon>Viridiplantae</taxon>
        <taxon>Streptophyta</taxon>
        <taxon>Embryophyta</taxon>
        <taxon>Tracheophyta</taxon>
        <taxon>Spermatophyta</taxon>
        <taxon>Magnoliopsida</taxon>
        <taxon>eudicotyledons</taxon>
        <taxon>Gunneridae</taxon>
        <taxon>Pentapetalae</taxon>
        <taxon>rosids</taxon>
        <taxon>fabids</taxon>
        <taxon>Malpighiales</taxon>
        <taxon>Linaceae</taxon>
        <taxon>Linum</taxon>
    </lineage>
</organism>
<protein>
    <submittedName>
        <fullName evidence="2">Uncharacterized protein</fullName>
    </submittedName>
</protein>
<proteinExistence type="predicted"/>
<dbReference type="Proteomes" id="UP001154282">
    <property type="component" value="Unassembled WGS sequence"/>
</dbReference>
<gene>
    <name evidence="2" type="ORF">LITE_LOCUS3213</name>
</gene>
<name>A0AAV0H8G4_9ROSI</name>
<comment type="caution">
    <text evidence="2">The sequence shown here is derived from an EMBL/GenBank/DDBJ whole genome shotgun (WGS) entry which is preliminary data.</text>
</comment>
<feature type="region of interest" description="Disordered" evidence="1">
    <location>
        <begin position="1"/>
        <end position="104"/>
    </location>
</feature>
<accession>A0AAV0H8G4</accession>